<evidence type="ECO:0000313" key="6">
    <source>
        <dbReference type="Proteomes" id="UP000194360"/>
    </source>
</evidence>
<proteinExistence type="inferred from homology"/>
<dbReference type="Pfam" id="PF13556">
    <property type="entry name" value="HTH_30"/>
    <property type="match status" value="1"/>
</dbReference>
<feature type="domain" description="CdaR GGDEF-like" evidence="4">
    <location>
        <begin position="191"/>
        <end position="307"/>
    </location>
</feature>
<evidence type="ECO:0000259" key="3">
    <source>
        <dbReference type="Pfam" id="PF14361"/>
    </source>
</evidence>
<comment type="caution">
    <text evidence="5">The sequence shown here is derived from an EMBL/GenBank/DDBJ whole genome shotgun (WGS) entry which is preliminary data.</text>
</comment>
<accession>A0A1Y2N8P6</accession>
<dbReference type="Pfam" id="PF14361">
    <property type="entry name" value="RsbRD_N"/>
    <property type="match status" value="1"/>
</dbReference>
<sequence length="422" mass="45768">MGTMAVDADDGVDAGAIVASVARDIDLRLPALTTEMTDWFVQVIPEFRHDDTARRLMIASTAANLAAIVDMLAHSIPIERVTVPAAAAEYARRFAQHDLPLEALLRAYRLGEQMFEQWALAALRARPHRNASVVLDAVSLLSERANSYIDQVIESLIDIYETEKRRWSTRAGAGLATRVRMVLETDPLSDEAAGELLGIPVTGVHRAAVLWVPGPPGAAGTADDEDDDATLQAGARLLREASDRTPLTVMADGRTLWAWLSGPRTPVLDHDVLHGRLPAGLRIAVGGTGTGLAGFRGSLTEAVRARAVAETAERQPPVTLFDEVAVAALLTDRSEDLRRWIDRVLGGLASDEPGCEQLRDTLRVFLSAGGSYTHAASVLHLHKNTVHYRVRKAAELRGRPVDEDRLQVEVALAARSLLRGRL</sequence>
<dbReference type="Proteomes" id="UP000194360">
    <property type="component" value="Unassembled WGS sequence"/>
</dbReference>
<dbReference type="InterPro" id="IPR042070">
    <property type="entry name" value="PucR_C-HTH_sf"/>
</dbReference>
<feature type="domain" description="RsbT co-antagonist protein RsbRD N-terminal" evidence="3">
    <location>
        <begin position="30"/>
        <end position="171"/>
    </location>
</feature>
<protein>
    <submittedName>
        <fullName evidence="5">Purine catabolism regulatory protein</fullName>
    </submittedName>
</protein>
<dbReference type="PANTHER" id="PTHR33744">
    <property type="entry name" value="CARBOHYDRATE DIACID REGULATOR"/>
    <property type="match status" value="1"/>
</dbReference>
<dbReference type="InterPro" id="IPR025751">
    <property type="entry name" value="RsbRD_N_dom"/>
</dbReference>
<dbReference type="Pfam" id="PF17853">
    <property type="entry name" value="GGDEF_2"/>
    <property type="match status" value="1"/>
</dbReference>
<name>A0A1Y2N8P6_PSEAH</name>
<comment type="similarity">
    <text evidence="1">Belongs to the CdaR family.</text>
</comment>
<dbReference type="InterPro" id="IPR051448">
    <property type="entry name" value="CdaR-like_regulators"/>
</dbReference>
<dbReference type="OrthoDB" id="3663486at2"/>
<dbReference type="Gene3D" id="1.10.10.2840">
    <property type="entry name" value="PucR C-terminal helix-turn-helix domain"/>
    <property type="match status" value="1"/>
</dbReference>
<dbReference type="InterPro" id="IPR041522">
    <property type="entry name" value="CdaR_GGDEF"/>
</dbReference>
<dbReference type="EMBL" id="MIGB01000002">
    <property type="protein sequence ID" value="OSY43571.1"/>
    <property type="molecule type" value="Genomic_DNA"/>
</dbReference>
<dbReference type="STRING" id="2074.BG845_00514"/>
<gene>
    <name evidence="5" type="primary">pucR_1</name>
    <name evidence="5" type="ORF">BG845_00514</name>
</gene>
<organism evidence="5 6">
    <name type="scientific">Pseudonocardia autotrophica</name>
    <name type="common">Amycolata autotrophica</name>
    <name type="synonym">Nocardia autotrophica</name>
    <dbReference type="NCBI Taxonomy" id="2074"/>
    <lineage>
        <taxon>Bacteria</taxon>
        <taxon>Bacillati</taxon>
        <taxon>Actinomycetota</taxon>
        <taxon>Actinomycetes</taxon>
        <taxon>Pseudonocardiales</taxon>
        <taxon>Pseudonocardiaceae</taxon>
        <taxon>Pseudonocardia</taxon>
    </lineage>
</organism>
<reference evidence="5 6" key="1">
    <citation type="submission" date="2016-09" db="EMBL/GenBank/DDBJ databases">
        <title>Pseudonocardia autotrophica DSM535, a candidate organism with high potential of specific P450 cytochromes.</title>
        <authorList>
            <person name="Grumaz C."/>
            <person name="Vainshtein Y."/>
            <person name="Kirstahler P."/>
            <person name="Sohn K."/>
        </authorList>
    </citation>
    <scope>NUCLEOTIDE SEQUENCE [LARGE SCALE GENOMIC DNA]</scope>
    <source>
        <strain evidence="5 6">DSM 535</strain>
    </source>
</reference>
<dbReference type="PANTHER" id="PTHR33744:SF1">
    <property type="entry name" value="DNA-BINDING TRANSCRIPTIONAL ACTIVATOR ADER"/>
    <property type="match status" value="1"/>
</dbReference>
<keyword evidence="6" id="KW-1185">Reference proteome</keyword>
<dbReference type="AlphaFoldDB" id="A0A1Y2N8P6"/>
<dbReference type="InterPro" id="IPR025736">
    <property type="entry name" value="PucR_C-HTH_dom"/>
</dbReference>
<evidence type="ECO:0000259" key="4">
    <source>
        <dbReference type="Pfam" id="PF17853"/>
    </source>
</evidence>
<evidence type="ECO:0000313" key="5">
    <source>
        <dbReference type="EMBL" id="OSY43571.1"/>
    </source>
</evidence>
<evidence type="ECO:0000259" key="2">
    <source>
        <dbReference type="Pfam" id="PF13556"/>
    </source>
</evidence>
<evidence type="ECO:0000256" key="1">
    <source>
        <dbReference type="ARBA" id="ARBA00006754"/>
    </source>
</evidence>
<feature type="domain" description="PucR C-terminal helix-turn-helix" evidence="2">
    <location>
        <begin position="358"/>
        <end position="414"/>
    </location>
</feature>